<proteinExistence type="inferred from homology"/>
<evidence type="ECO:0000256" key="1">
    <source>
        <dbReference type="ARBA" id="ARBA00010928"/>
    </source>
</evidence>
<accession>A0AAX3S4Y2</accession>
<dbReference type="EMBL" id="CP116222">
    <property type="protein sequence ID" value="WFC07641.1"/>
    <property type="molecule type" value="Genomic_DNA"/>
</dbReference>
<dbReference type="SUPFAM" id="SSF52374">
    <property type="entry name" value="Nucleotidylyl transferase"/>
    <property type="match status" value="1"/>
</dbReference>
<organism evidence="6 7">
    <name type="scientific">Providencia vermicola</name>
    <dbReference type="NCBI Taxonomy" id="333965"/>
    <lineage>
        <taxon>Bacteria</taxon>
        <taxon>Pseudomonadati</taxon>
        <taxon>Pseudomonadota</taxon>
        <taxon>Gammaproteobacteria</taxon>
        <taxon>Enterobacterales</taxon>
        <taxon>Morganellaceae</taxon>
        <taxon>Providencia</taxon>
    </lineage>
</organism>
<dbReference type="InterPro" id="IPR055170">
    <property type="entry name" value="GFO_IDH_MocA-like_dom"/>
</dbReference>
<dbReference type="NCBIfam" id="TIGR00125">
    <property type="entry name" value="cyt_tran_rel"/>
    <property type="match status" value="1"/>
</dbReference>
<dbReference type="PANTHER" id="PTHR22604:SF105">
    <property type="entry name" value="TRANS-1,2-DIHYDROBENZENE-1,2-DIOL DEHYDROGENASE"/>
    <property type="match status" value="1"/>
</dbReference>
<dbReference type="GO" id="GO:0000166">
    <property type="term" value="F:nucleotide binding"/>
    <property type="evidence" value="ECO:0007669"/>
    <property type="project" value="InterPro"/>
</dbReference>
<dbReference type="InterPro" id="IPR050984">
    <property type="entry name" value="Gfo/Idh/MocA_domain"/>
</dbReference>
<feature type="domain" description="Cytidyltransferase-like" evidence="4">
    <location>
        <begin position="5"/>
        <end position="125"/>
    </location>
</feature>
<dbReference type="InterPro" id="IPR000683">
    <property type="entry name" value="Gfo/Idh/MocA-like_OxRdtase_N"/>
</dbReference>
<dbReference type="InterPro" id="IPR004821">
    <property type="entry name" value="Cyt_trans-like"/>
</dbReference>
<dbReference type="AlphaFoldDB" id="A0AAX3S4Y2"/>
<dbReference type="PANTHER" id="PTHR22604">
    <property type="entry name" value="OXIDOREDUCTASES"/>
    <property type="match status" value="1"/>
</dbReference>
<feature type="domain" description="Gfo/Idh/MocA-like oxidoreductase N-terminal" evidence="3">
    <location>
        <begin position="130"/>
        <end position="243"/>
    </location>
</feature>
<evidence type="ECO:0000313" key="7">
    <source>
        <dbReference type="Proteomes" id="UP001222403"/>
    </source>
</evidence>
<dbReference type="Pfam" id="PF01408">
    <property type="entry name" value="GFO_IDH_MocA"/>
    <property type="match status" value="1"/>
</dbReference>
<dbReference type="Pfam" id="PF01467">
    <property type="entry name" value="CTP_transf_like"/>
    <property type="match status" value="1"/>
</dbReference>
<keyword evidence="2" id="KW-0560">Oxidoreductase</keyword>
<sequence>MKKVITYGTYDLFHEGHRRLLQRAKSLGDYLIVGVTTEAYDETRGKLNVRQSLIERIKQVQESGIADEIIIEEYDGQKINDIQKYGIDIFAIGSDWLGKFDYLNDFCSVVYLERTKGVSSTELRNAEGLLKIGIIGTGRIAKRFVPEARFVSGIDIVGAYSRNKAKLQEFVDSFELSLAAENYDQLLDRVNAVYIATPHPTHKELALKAIKKGKHVLCEKPITLNDDCFSELVQEAKKHNVVLLEAIKTAFCPAFARLIAYAKSGIIGEIKAVDASFTKLTSGNLRELKKEQGGGSFYELGSYPLLAIIKLLGKEYNDIHTIQYKPKGFEVDLYTRVDIIYPHAIGSARTGLGVKSEGDLIISGTEGYIYVPAPWWKTEYFEVRFEDTNKNRKFFYKFDGDGLRYELAHFCDMIRNKNMQTYLLTTDESKWISNIMAKIQTNKKLIK</sequence>
<feature type="domain" description="GFO/IDH/MocA-like oxidoreductase" evidence="5">
    <location>
        <begin position="258"/>
        <end position="369"/>
    </location>
</feature>
<reference evidence="6" key="1">
    <citation type="submission" date="2023-01" db="EMBL/GenBank/DDBJ databases">
        <title>The prevalence of carbapenem-resistant bacteria in aquaculture in China and the genetic diversity of carbapenem-resistant genes.</title>
        <authorList>
            <person name="Wen R."/>
        </authorList>
    </citation>
    <scope>NUCLEOTIDE SEQUENCE</scope>
    <source>
        <strain evidence="6">PVA41-chromosome</strain>
    </source>
</reference>
<evidence type="ECO:0000313" key="6">
    <source>
        <dbReference type="EMBL" id="WFC07641.1"/>
    </source>
</evidence>
<dbReference type="RefSeq" id="WP_275258261.1">
    <property type="nucleotide sequence ID" value="NZ_CP116222.1"/>
</dbReference>
<comment type="similarity">
    <text evidence="1">Belongs to the Gfo/Idh/MocA family.</text>
</comment>
<evidence type="ECO:0000259" key="3">
    <source>
        <dbReference type="Pfam" id="PF01408"/>
    </source>
</evidence>
<gene>
    <name evidence="6" type="ORF">PG365_04440</name>
</gene>
<evidence type="ECO:0000256" key="2">
    <source>
        <dbReference type="ARBA" id="ARBA00023002"/>
    </source>
</evidence>
<dbReference type="InterPro" id="IPR014729">
    <property type="entry name" value="Rossmann-like_a/b/a_fold"/>
</dbReference>
<dbReference type="Gene3D" id="3.30.360.10">
    <property type="entry name" value="Dihydrodipicolinate Reductase, domain 2"/>
    <property type="match status" value="1"/>
</dbReference>
<dbReference type="Pfam" id="PF22725">
    <property type="entry name" value="GFO_IDH_MocA_C3"/>
    <property type="match status" value="1"/>
</dbReference>
<evidence type="ECO:0000259" key="5">
    <source>
        <dbReference type="Pfam" id="PF22725"/>
    </source>
</evidence>
<dbReference type="SUPFAM" id="SSF51735">
    <property type="entry name" value="NAD(P)-binding Rossmann-fold domains"/>
    <property type="match status" value="1"/>
</dbReference>
<evidence type="ECO:0000259" key="4">
    <source>
        <dbReference type="Pfam" id="PF01467"/>
    </source>
</evidence>
<dbReference type="Proteomes" id="UP001222403">
    <property type="component" value="Chromosome"/>
</dbReference>
<protein>
    <submittedName>
        <fullName evidence="6">Gfo/Idh/MocA family oxidoreductase</fullName>
    </submittedName>
</protein>
<dbReference type="InterPro" id="IPR036291">
    <property type="entry name" value="NAD(P)-bd_dom_sf"/>
</dbReference>
<dbReference type="Gene3D" id="3.40.50.620">
    <property type="entry name" value="HUPs"/>
    <property type="match status" value="1"/>
</dbReference>
<dbReference type="Gene3D" id="3.40.50.720">
    <property type="entry name" value="NAD(P)-binding Rossmann-like Domain"/>
    <property type="match status" value="1"/>
</dbReference>
<dbReference type="SUPFAM" id="SSF55347">
    <property type="entry name" value="Glyceraldehyde-3-phosphate dehydrogenase-like, C-terminal domain"/>
    <property type="match status" value="1"/>
</dbReference>
<dbReference type="GO" id="GO:0016491">
    <property type="term" value="F:oxidoreductase activity"/>
    <property type="evidence" value="ECO:0007669"/>
    <property type="project" value="UniProtKB-KW"/>
</dbReference>
<name>A0AAX3S4Y2_9GAMM</name>